<keyword evidence="3" id="KW-1185">Reference proteome</keyword>
<feature type="region of interest" description="Disordered" evidence="1">
    <location>
        <begin position="290"/>
        <end position="310"/>
    </location>
</feature>
<sequence>AFEALANDRARCNGGYPSSDSDPEQTEAANYAWRNHAQRPVESTANNGGGYAAYGTYGVTTGGYGSYAHIQHQVNTPCAGRRDPLVGIIVKPLLPAPSALLAVGLRSTLPAMPASRDSSGSRRPCASPPPLATPHLGDTEEGCLAAEHRVDRRLSPATPPASTGPASSTLSAPVSAAHGGSVGCGGDACSGGSFGEEDLRPFPPSTGPSILTAVAPSSSDGTWAPFLRTQSPETGGDKRQSGPPSTASEDTPSDRCTKDGQGCDRLDPNDEDAEDYVSCCTGPPSPLCSLSPASIDKEAEGRSGGRSDDFEFDDFATYLDEDNFDGCDDAFVAFAAGGASISAEGETDRTRVFVSVSPFSAKVVLYESPFGLYSGAVNPSRVSRFVRAEAPSAADASDRICVGSVRSAGAGNEPPTPSYQIAGAAGFPPPSPTRSAASSQSGANAAAAALTWTSNTLSGSAAFRKVREWGQVCLSRFSWAGRDCADTKGADRSSFSRINET</sequence>
<name>A0A8H8DGF3_9FUNG</name>
<accession>A0A8H8DGF3</accession>
<feature type="compositionally biased region" description="Basic and acidic residues" evidence="1">
    <location>
        <begin position="252"/>
        <end position="268"/>
    </location>
</feature>
<comment type="caution">
    <text evidence="2">The sequence shown here is derived from an EMBL/GenBank/DDBJ whole genome shotgun (WGS) entry which is preliminary data.</text>
</comment>
<evidence type="ECO:0000313" key="3">
    <source>
        <dbReference type="Proteomes" id="UP000673691"/>
    </source>
</evidence>
<organism evidence="2 3">
    <name type="scientific">Olpidium bornovanus</name>
    <dbReference type="NCBI Taxonomy" id="278681"/>
    <lineage>
        <taxon>Eukaryota</taxon>
        <taxon>Fungi</taxon>
        <taxon>Fungi incertae sedis</taxon>
        <taxon>Olpidiomycota</taxon>
        <taxon>Olpidiomycotina</taxon>
        <taxon>Olpidiomycetes</taxon>
        <taxon>Olpidiales</taxon>
        <taxon>Olpidiaceae</taxon>
        <taxon>Olpidium</taxon>
    </lineage>
</organism>
<evidence type="ECO:0000313" key="2">
    <source>
        <dbReference type="EMBL" id="KAG5456997.1"/>
    </source>
</evidence>
<dbReference type="EMBL" id="JAEFCI010010800">
    <property type="protein sequence ID" value="KAG5456997.1"/>
    <property type="molecule type" value="Genomic_DNA"/>
</dbReference>
<feature type="compositionally biased region" description="Basic and acidic residues" evidence="1">
    <location>
        <begin position="295"/>
        <end position="309"/>
    </location>
</feature>
<feature type="region of interest" description="Disordered" evidence="1">
    <location>
        <begin position="154"/>
        <end position="174"/>
    </location>
</feature>
<feature type="compositionally biased region" description="Basic and acidic residues" evidence="1">
    <location>
        <begin position="1"/>
        <end position="11"/>
    </location>
</feature>
<feature type="compositionally biased region" description="Low complexity" evidence="1">
    <location>
        <begin position="160"/>
        <end position="173"/>
    </location>
</feature>
<dbReference type="AlphaFoldDB" id="A0A8H8DGF3"/>
<evidence type="ECO:0000256" key="1">
    <source>
        <dbReference type="SAM" id="MobiDB-lite"/>
    </source>
</evidence>
<feature type="non-terminal residue" evidence="2">
    <location>
        <position position="1"/>
    </location>
</feature>
<dbReference type="Proteomes" id="UP000673691">
    <property type="component" value="Unassembled WGS sequence"/>
</dbReference>
<feature type="region of interest" description="Disordered" evidence="1">
    <location>
        <begin position="1"/>
        <end position="27"/>
    </location>
</feature>
<gene>
    <name evidence="2" type="ORF">BJ554DRAFT_3106</name>
</gene>
<feature type="region of interest" description="Disordered" evidence="1">
    <location>
        <begin position="112"/>
        <end position="138"/>
    </location>
</feature>
<proteinExistence type="predicted"/>
<feature type="non-terminal residue" evidence="2">
    <location>
        <position position="501"/>
    </location>
</feature>
<protein>
    <submittedName>
        <fullName evidence="2">Uncharacterized protein</fullName>
    </submittedName>
</protein>
<reference evidence="2 3" key="1">
    <citation type="journal article" name="Sci. Rep.">
        <title>Genome-scale phylogenetic analyses confirm Olpidium as the closest living zoosporic fungus to the non-flagellated, terrestrial fungi.</title>
        <authorList>
            <person name="Chang Y."/>
            <person name="Rochon D."/>
            <person name="Sekimoto S."/>
            <person name="Wang Y."/>
            <person name="Chovatia M."/>
            <person name="Sandor L."/>
            <person name="Salamov A."/>
            <person name="Grigoriev I.V."/>
            <person name="Stajich J.E."/>
            <person name="Spatafora J.W."/>
        </authorList>
    </citation>
    <scope>NUCLEOTIDE SEQUENCE [LARGE SCALE GENOMIC DNA]</scope>
    <source>
        <strain evidence="2">S191</strain>
    </source>
</reference>
<feature type="region of interest" description="Disordered" evidence="1">
    <location>
        <begin position="195"/>
        <end position="268"/>
    </location>
</feature>